<dbReference type="EMBL" id="ML119128">
    <property type="protein sequence ID" value="RPB12477.1"/>
    <property type="molecule type" value="Genomic_DNA"/>
</dbReference>
<dbReference type="PANTHER" id="PTHR10353">
    <property type="entry name" value="GLYCOSYL HYDROLASE"/>
    <property type="match status" value="1"/>
</dbReference>
<dbReference type="AlphaFoldDB" id="A0A3N4KPN3"/>
<dbReference type="PRINTS" id="PR00131">
    <property type="entry name" value="GLHYDRLASE1"/>
</dbReference>
<dbReference type="InParanoid" id="A0A3N4KPN3"/>
<accession>A0A3N4KPN3</accession>
<dbReference type="GO" id="GO:0008422">
    <property type="term" value="F:beta-glucosidase activity"/>
    <property type="evidence" value="ECO:0007669"/>
    <property type="project" value="TreeGrafter"/>
</dbReference>
<gene>
    <name evidence="3" type="ORF">P167DRAFT_558783</name>
</gene>
<dbReference type="Proteomes" id="UP000277580">
    <property type="component" value="Unassembled WGS sequence"/>
</dbReference>
<dbReference type="OrthoDB" id="65569at2759"/>
<proteinExistence type="inferred from homology"/>
<keyword evidence="3" id="KW-0378">Hydrolase</keyword>
<protein>
    <submittedName>
        <fullName evidence="3">Glycoside hydrolase</fullName>
    </submittedName>
</protein>
<dbReference type="PROSITE" id="PS00653">
    <property type="entry name" value="GLYCOSYL_HYDROL_F1_2"/>
    <property type="match status" value="1"/>
</dbReference>
<feature type="signal peptide" evidence="2">
    <location>
        <begin position="1"/>
        <end position="24"/>
    </location>
</feature>
<dbReference type="InterPro" id="IPR033132">
    <property type="entry name" value="GH_1_N_CS"/>
</dbReference>
<name>A0A3N4KPN3_9PEZI</name>
<dbReference type="InterPro" id="IPR017853">
    <property type="entry name" value="GH"/>
</dbReference>
<dbReference type="Pfam" id="PF00232">
    <property type="entry name" value="Glyco_hydro_1"/>
    <property type="match status" value="1"/>
</dbReference>
<organism evidence="3 4">
    <name type="scientific">Morchella conica CCBAS932</name>
    <dbReference type="NCBI Taxonomy" id="1392247"/>
    <lineage>
        <taxon>Eukaryota</taxon>
        <taxon>Fungi</taxon>
        <taxon>Dikarya</taxon>
        <taxon>Ascomycota</taxon>
        <taxon>Pezizomycotina</taxon>
        <taxon>Pezizomycetes</taxon>
        <taxon>Pezizales</taxon>
        <taxon>Morchellaceae</taxon>
        <taxon>Morchella</taxon>
    </lineage>
</organism>
<dbReference type="SUPFAM" id="SSF51445">
    <property type="entry name" value="(Trans)glycosidases"/>
    <property type="match status" value="1"/>
</dbReference>
<keyword evidence="2" id="KW-0732">Signal</keyword>
<feature type="chain" id="PRO_5018267859" evidence="2">
    <location>
        <begin position="25"/>
        <end position="585"/>
    </location>
</feature>
<dbReference type="Gene3D" id="3.20.20.80">
    <property type="entry name" value="Glycosidases"/>
    <property type="match status" value="1"/>
</dbReference>
<comment type="similarity">
    <text evidence="1">Belongs to the glycosyl hydrolase 1 family.</text>
</comment>
<evidence type="ECO:0000313" key="3">
    <source>
        <dbReference type="EMBL" id="RPB12477.1"/>
    </source>
</evidence>
<sequence>MLRYAALTLPVLALGGNATPLVAATKTVSFNASAGTTYLPNNDYSNERLGFLWNQVGPVATHSVVTATVEPTPEPSYVGPDSLFHPLLASSNPEIANAKLPANFAWGLSSSAYQIEGAAKDEGRGPSIWDLLSHRVPGQVVDDTNGDILGQHYYLYKQDFARLQKLGTPWFSPSISWPRIFPFGSGPINEAGLKHYDDVIAELVKLGIKPALSLFHWDTPLALFNEYGGWTNPKIIDDYVNYAKFIISRYDEHVPVWFTINEPQYCNWQYSYYPAGEYYPSYGIGPGAKARWLCGHHTLLAHAKVAKWYKEEFKGKGRITFKNSGNYFEANSTSTEDAAAVSRAYDFVLGWFGGPWTDGDYPQSLKDTLGDLLPTFTEKEKKLIKGSCDFYAIDAYTGYYVGAINDVQACATNSSAGGWPECVSQSSVTPDGFGVGPSGDLGVTWLKSTPGGIRSFLKTITKDLFPAVPDIMVTEFGFAEPFESEYTNIQDATWDLRRADYIQGYLDNILLAATEDKVNVTGAFIWSIFDNFEWGSGAAVRFGVQYLNYTSLERTPKASLFQTLNWFKTHGGEFVGSDVNATLGR</sequence>
<reference evidence="3 4" key="1">
    <citation type="journal article" date="2018" name="Nat. Ecol. Evol.">
        <title>Pezizomycetes genomes reveal the molecular basis of ectomycorrhizal truffle lifestyle.</title>
        <authorList>
            <person name="Murat C."/>
            <person name="Payen T."/>
            <person name="Noel B."/>
            <person name="Kuo A."/>
            <person name="Morin E."/>
            <person name="Chen J."/>
            <person name="Kohler A."/>
            <person name="Krizsan K."/>
            <person name="Balestrini R."/>
            <person name="Da Silva C."/>
            <person name="Montanini B."/>
            <person name="Hainaut M."/>
            <person name="Levati E."/>
            <person name="Barry K.W."/>
            <person name="Belfiori B."/>
            <person name="Cichocki N."/>
            <person name="Clum A."/>
            <person name="Dockter R.B."/>
            <person name="Fauchery L."/>
            <person name="Guy J."/>
            <person name="Iotti M."/>
            <person name="Le Tacon F."/>
            <person name="Lindquist E.A."/>
            <person name="Lipzen A."/>
            <person name="Malagnac F."/>
            <person name="Mello A."/>
            <person name="Molinier V."/>
            <person name="Miyauchi S."/>
            <person name="Poulain J."/>
            <person name="Riccioni C."/>
            <person name="Rubini A."/>
            <person name="Sitrit Y."/>
            <person name="Splivallo R."/>
            <person name="Traeger S."/>
            <person name="Wang M."/>
            <person name="Zifcakova L."/>
            <person name="Wipf D."/>
            <person name="Zambonelli A."/>
            <person name="Paolocci F."/>
            <person name="Nowrousian M."/>
            <person name="Ottonello S."/>
            <person name="Baldrian P."/>
            <person name="Spatafora J.W."/>
            <person name="Henrissat B."/>
            <person name="Nagy L.G."/>
            <person name="Aury J.M."/>
            <person name="Wincker P."/>
            <person name="Grigoriev I.V."/>
            <person name="Bonfante P."/>
            <person name="Martin F.M."/>
        </authorList>
    </citation>
    <scope>NUCLEOTIDE SEQUENCE [LARGE SCALE GENOMIC DNA]</scope>
    <source>
        <strain evidence="3 4">CCBAS932</strain>
    </source>
</reference>
<dbReference type="GO" id="GO:0005975">
    <property type="term" value="P:carbohydrate metabolic process"/>
    <property type="evidence" value="ECO:0007669"/>
    <property type="project" value="InterPro"/>
</dbReference>
<evidence type="ECO:0000256" key="2">
    <source>
        <dbReference type="SAM" id="SignalP"/>
    </source>
</evidence>
<evidence type="ECO:0000256" key="1">
    <source>
        <dbReference type="RuleBase" id="RU003690"/>
    </source>
</evidence>
<evidence type="ECO:0000313" key="4">
    <source>
        <dbReference type="Proteomes" id="UP000277580"/>
    </source>
</evidence>
<keyword evidence="4" id="KW-1185">Reference proteome</keyword>
<dbReference type="STRING" id="1392247.A0A3N4KPN3"/>
<dbReference type="PANTHER" id="PTHR10353:SF53">
    <property type="entry name" value="BETA-1,4-GLUCOSIDASE (EUROFUNG)"/>
    <property type="match status" value="1"/>
</dbReference>
<dbReference type="InterPro" id="IPR001360">
    <property type="entry name" value="Glyco_hydro_1"/>
</dbReference>